<dbReference type="InterPro" id="IPR001736">
    <property type="entry name" value="PLipase_D/transphosphatidylase"/>
</dbReference>
<dbReference type="PROSITE" id="PS50035">
    <property type="entry name" value="PLD"/>
    <property type="match status" value="2"/>
</dbReference>
<dbReference type="EC" id="2.7.8.-" evidence="13 14"/>
<dbReference type="FunFam" id="3.30.870.10:FF:000021">
    <property type="entry name" value="Cardiolipin synthase"/>
    <property type="match status" value="1"/>
</dbReference>
<feature type="active site" evidence="13">
    <location>
        <position position="254"/>
    </location>
</feature>
<keyword evidence="2 13" id="KW-1003">Cell membrane</keyword>
<keyword evidence="5 13" id="KW-0812">Transmembrane</keyword>
<evidence type="ECO:0000313" key="16">
    <source>
        <dbReference type="EMBL" id="MCP8968313.1"/>
    </source>
</evidence>
<evidence type="ECO:0000256" key="2">
    <source>
        <dbReference type="ARBA" id="ARBA00022475"/>
    </source>
</evidence>
<keyword evidence="3 13" id="KW-0444">Lipid biosynthesis</keyword>
<evidence type="ECO:0000256" key="13">
    <source>
        <dbReference type="HAMAP-Rule" id="MF_01916"/>
    </source>
</evidence>
<keyword evidence="4 13" id="KW-0808">Transferase</keyword>
<evidence type="ECO:0000256" key="9">
    <source>
        <dbReference type="ARBA" id="ARBA00023136"/>
    </source>
</evidence>
<keyword evidence="11 13" id="KW-1208">Phospholipid metabolism</keyword>
<comment type="subcellular location">
    <subcellularLocation>
        <location evidence="1 13">Cell membrane</location>
        <topology evidence="1 13">Multi-pass membrane protein</topology>
    </subcellularLocation>
</comment>
<feature type="transmembrane region" description="Helical" evidence="13">
    <location>
        <begin position="71"/>
        <end position="91"/>
    </location>
</feature>
<feature type="active site" evidence="13">
    <location>
        <position position="432"/>
    </location>
</feature>
<dbReference type="PANTHER" id="PTHR21248">
    <property type="entry name" value="CARDIOLIPIN SYNTHASE"/>
    <property type="match status" value="1"/>
</dbReference>
<gene>
    <name evidence="16" type="primary">cls</name>
    <name evidence="16" type="ORF">NK662_07130</name>
</gene>
<evidence type="ECO:0000256" key="11">
    <source>
        <dbReference type="ARBA" id="ARBA00023264"/>
    </source>
</evidence>
<organism evidence="16 17">
    <name type="scientific">Ectobacillus ponti</name>
    <dbReference type="NCBI Taxonomy" id="2961894"/>
    <lineage>
        <taxon>Bacteria</taxon>
        <taxon>Bacillati</taxon>
        <taxon>Bacillota</taxon>
        <taxon>Bacilli</taxon>
        <taxon>Bacillales</taxon>
        <taxon>Bacillaceae</taxon>
        <taxon>Ectobacillus</taxon>
    </lineage>
</organism>
<dbReference type="SUPFAM" id="SSF56024">
    <property type="entry name" value="Phospholipase D/nuclease"/>
    <property type="match status" value="2"/>
</dbReference>
<keyword evidence="17" id="KW-1185">Reference proteome</keyword>
<comment type="similarity">
    <text evidence="13">Belongs to the phospholipase D family. Cardiolipin synthase subfamily.</text>
</comment>
<name>A0AA41X6X3_9BACI</name>
<comment type="catalytic activity">
    <reaction evidence="13">
        <text>2 a 1,2-diacyl-sn-glycero-3-phospho-(1'-sn-glycerol) = a cardiolipin + glycerol</text>
        <dbReference type="Rhea" id="RHEA:31451"/>
        <dbReference type="ChEBI" id="CHEBI:17754"/>
        <dbReference type="ChEBI" id="CHEBI:62237"/>
        <dbReference type="ChEBI" id="CHEBI:64716"/>
    </reaction>
</comment>
<dbReference type="AlphaFoldDB" id="A0AA41X6X3"/>
<comment type="function">
    <text evidence="12 13">Catalyzes the reversible phosphatidyl group transfer from one phosphatidylglycerol molecule to another to form cardiolipin (CL) (diphosphatidylglycerol) and glycerol.</text>
</comment>
<evidence type="ECO:0000256" key="6">
    <source>
        <dbReference type="ARBA" id="ARBA00022737"/>
    </source>
</evidence>
<dbReference type="Proteomes" id="UP001156102">
    <property type="component" value="Unassembled WGS sequence"/>
</dbReference>
<keyword evidence="7 13" id="KW-1133">Transmembrane helix</keyword>
<dbReference type="GO" id="GO:0008808">
    <property type="term" value="F:cardiolipin synthase activity"/>
    <property type="evidence" value="ECO:0007669"/>
    <property type="project" value="UniProtKB-UniRule"/>
</dbReference>
<evidence type="ECO:0000256" key="1">
    <source>
        <dbReference type="ARBA" id="ARBA00004651"/>
    </source>
</evidence>
<proteinExistence type="inferred from homology"/>
<dbReference type="GO" id="GO:0032049">
    <property type="term" value="P:cardiolipin biosynthetic process"/>
    <property type="evidence" value="ECO:0007669"/>
    <property type="project" value="UniProtKB-UniRule"/>
</dbReference>
<dbReference type="GO" id="GO:0005886">
    <property type="term" value="C:plasma membrane"/>
    <property type="evidence" value="ECO:0007669"/>
    <property type="project" value="UniProtKB-SubCell"/>
</dbReference>
<dbReference type="InterPro" id="IPR025202">
    <property type="entry name" value="PLD-like_dom"/>
</dbReference>
<dbReference type="FunFam" id="3.30.870.10:FF:000014">
    <property type="entry name" value="Cardiolipin synthase"/>
    <property type="match status" value="1"/>
</dbReference>
<dbReference type="Pfam" id="PF13091">
    <property type="entry name" value="PLDc_2"/>
    <property type="match status" value="2"/>
</dbReference>
<protein>
    <recommendedName>
        <fullName evidence="13 14">Cardiolipin synthase</fullName>
        <shortName evidence="13">CL synthase</shortName>
        <ecNumber evidence="13 14">2.7.8.-</ecNumber>
    </recommendedName>
</protein>
<dbReference type="CDD" id="cd09110">
    <property type="entry name" value="PLDc_CLS_1"/>
    <property type="match status" value="1"/>
</dbReference>
<evidence type="ECO:0000256" key="3">
    <source>
        <dbReference type="ARBA" id="ARBA00022516"/>
    </source>
</evidence>
<dbReference type="HAMAP" id="MF_01916">
    <property type="entry name" value="Cardiolipin_synth_Cls"/>
    <property type="match status" value="1"/>
</dbReference>
<dbReference type="InterPro" id="IPR030874">
    <property type="entry name" value="Cardiolipin_synth_Firmi"/>
</dbReference>
<evidence type="ECO:0000259" key="15">
    <source>
        <dbReference type="PROSITE" id="PS50035"/>
    </source>
</evidence>
<dbReference type="CDD" id="cd09112">
    <property type="entry name" value="PLDc_CLS_2"/>
    <property type="match status" value="1"/>
</dbReference>
<feature type="domain" description="PLD phosphodiesterase" evidence="15">
    <location>
        <begin position="249"/>
        <end position="276"/>
    </location>
</feature>
<evidence type="ECO:0000256" key="4">
    <source>
        <dbReference type="ARBA" id="ARBA00022679"/>
    </source>
</evidence>
<evidence type="ECO:0000256" key="10">
    <source>
        <dbReference type="ARBA" id="ARBA00023209"/>
    </source>
</evidence>
<dbReference type="SMART" id="SM00155">
    <property type="entry name" value="PLDc"/>
    <property type="match status" value="2"/>
</dbReference>
<reference evidence="16" key="1">
    <citation type="submission" date="2022-07" db="EMBL/GenBank/DDBJ databases">
        <authorList>
            <person name="Li W.-J."/>
            <person name="Deng Q.-Q."/>
        </authorList>
    </citation>
    <scope>NUCLEOTIDE SEQUENCE</scope>
    <source>
        <strain evidence="16">SYSU M60031</strain>
    </source>
</reference>
<evidence type="ECO:0000256" key="12">
    <source>
        <dbReference type="ARBA" id="ARBA00057569"/>
    </source>
</evidence>
<accession>A0AA41X6X3</accession>
<dbReference type="InterPro" id="IPR022924">
    <property type="entry name" value="Cardiolipin_synthase"/>
</dbReference>
<evidence type="ECO:0000313" key="17">
    <source>
        <dbReference type="Proteomes" id="UP001156102"/>
    </source>
</evidence>
<sequence>MKNILKLILFLLILFSVFVGLRLLSNEAIYANLLDLENVSLLGIVSALFTLSAFLIGFVIFLENRNPSKTLTWLIVLGIFPVLGFFAYLLFGQNFRRKRMFQKKALLDEQAFLRYKGSKQHQEMLISKHRHQELLFRLAERLGALDISFHTETKVLTNGDETFSAIRAVLEKAKHHIHMEYYIVRDDRIGNEIKEILIRKRSEGVIVRFLYDAVGSFRLSKAYIRELREAGVEIVPFFPVRFPILNDKINYRNHRKIIVVDGREGFVGGLNIGDEYLGHNEYFGFWRDTHLYLRGEAVQSLQLIFLQDWFYMTGEALLDPLFVKAERIGEGERGGVQLVAGGPDNKWETIKHIYFALIASARKSIWIATPYFIPDDDIFAALKVAALAGLDVRLLVPAKPDKRTVFYASRSYFPELLEAGGRIYEYERGFLHSKIVIVDSELASIGTANMDMRSFHLNFEVNAFLYETDSVKKLVSDFESDLLEAKEIHVDHFQNRRLMMRMVESMYRLLSPLL</sequence>
<dbReference type="NCBIfam" id="TIGR04265">
    <property type="entry name" value="bac_cardiolipin"/>
    <property type="match status" value="1"/>
</dbReference>
<dbReference type="RefSeq" id="WP_254758225.1">
    <property type="nucleotide sequence ID" value="NZ_JANCLT010000003.1"/>
</dbReference>
<evidence type="ECO:0000256" key="5">
    <source>
        <dbReference type="ARBA" id="ARBA00022692"/>
    </source>
</evidence>
<comment type="caution">
    <text evidence="16">The sequence shown here is derived from an EMBL/GenBank/DDBJ whole genome shotgun (WGS) entry which is preliminary data.</text>
</comment>
<feature type="active site" evidence="13">
    <location>
        <position position="439"/>
    </location>
</feature>
<keyword evidence="9 13" id="KW-0472">Membrane</keyword>
<feature type="active site" evidence="13">
    <location>
        <position position="256"/>
    </location>
</feature>
<dbReference type="Pfam" id="PF13396">
    <property type="entry name" value="PLDc_N"/>
    <property type="match status" value="1"/>
</dbReference>
<dbReference type="PANTHER" id="PTHR21248:SF20">
    <property type="entry name" value="CARDIOLIPIN SYNTHASE YWIE-RELATED"/>
    <property type="match status" value="1"/>
</dbReference>
<keyword evidence="6" id="KW-0677">Repeat</keyword>
<evidence type="ECO:0000256" key="14">
    <source>
        <dbReference type="NCBIfam" id="TIGR04265"/>
    </source>
</evidence>
<keyword evidence="10 13" id="KW-0594">Phospholipid biosynthesis</keyword>
<dbReference type="Gene3D" id="3.30.870.10">
    <property type="entry name" value="Endonuclease Chain A"/>
    <property type="match status" value="2"/>
</dbReference>
<evidence type="ECO:0000256" key="7">
    <source>
        <dbReference type="ARBA" id="ARBA00022989"/>
    </source>
</evidence>
<feature type="active site" evidence="13">
    <location>
        <position position="434"/>
    </location>
</feature>
<feature type="active site" evidence="13">
    <location>
        <position position="261"/>
    </location>
</feature>
<feature type="transmembrane region" description="Helical" evidence="13">
    <location>
        <begin position="41"/>
        <end position="62"/>
    </location>
</feature>
<evidence type="ECO:0000256" key="8">
    <source>
        <dbReference type="ARBA" id="ARBA00023098"/>
    </source>
</evidence>
<keyword evidence="8 13" id="KW-0443">Lipid metabolism</keyword>
<dbReference type="InterPro" id="IPR027379">
    <property type="entry name" value="CLS_N"/>
</dbReference>
<feature type="domain" description="PLD phosphodiesterase" evidence="15">
    <location>
        <begin position="427"/>
        <end position="454"/>
    </location>
</feature>
<dbReference type="EMBL" id="JANCLT010000003">
    <property type="protein sequence ID" value="MCP8968313.1"/>
    <property type="molecule type" value="Genomic_DNA"/>
</dbReference>